<dbReference type="InterPro" id="IPR000671">
    <property type="entry name" value="Peptidase_A31"/>
</dbReference>
<dbReference type="CDD" id="cd06066">
    <property type="entry name" value="H2MP_NAD-link-bidir"/>
    <property type="match status" value="1"/>
</dbReference>
<dbReference type="EMBL" id="CP157743">
    <property type="protein sequence ID" value="XBS21752.1"/>
    <property type="molecule type" value="Genomic_DNA"/>
</dbReference>
<dbReference type="PANTHER" id="PTHR30302:SF5">
    <property type="entry name" value="SLR1876 PROTEIN"/>
    <property type="match status" value="1"/>
</dbReference>
<dbReference type="RefSeq" id="WP_305909255.1">
    <property type="nucleotide sequence ID" value="NZ_CP157743.1"/>
</dbReference>
<keyword evidence="1" id="KW-0645">Protease</keyword>
<dbReference type="NCBIfam" id="TIGR00072">
    <property type="entry name" value="hydrog_prot"/>
    <property type="match status" value="1"/>
</dbReference>
<dbReference type="SUPFAM" id="SSF53163">
    <property type="entry name" value="HybD-like"/>
    <property type="match status" value="1"/>
</dbReference>
<name>A0AAU7NXV7_9GAMM</name>
<organism evidence="1 2">
    <name type="scientific">Methylomarinum roseum</name>
    <dbReference type="NCBI Taxonomy" id="3067653"/>
    <lineage>
        <taxon>Bacteria</taxon>
        <taxon>Pseudomonadati</taxon>
        <taxon>Pseudomonadota</taxon>
        <taxon>Gammaproteobacteria</taxon>
        <taxon>Methylococcales</taxon>
        <taxon>Methylococcaceae</taxon>
        <taxon>Methylomarinum</taxon>
    </lineage>
</organism>
<protein>
    <submittedName>
        <fullName evidence="1">Hydrogenase maturation protease</fullName>
    </submittedName>
</protein>
<keyword evidence="1" id="KW-0378">Hydrolase</keyword>
<accession>A0AAU7NXV7</accession>
<dbReference type="AlphaFoldDB" id="A0AAU7NXV7"/>
<evidence type="ECO:0000313" key="1">
    <source>
        <dbReference type="EMBL" id="XBS21752.1"/>
    </source>
</evidence>
<reference evidence="1 2" key="1">
    <citation type="journal article" date="2024" name="Microbiology">
        <title>Methylomarinum rosea sp. nov., a novel halophilic methanotrophic bacterium from the hypersaline Lake Elton.</title>
        <authorList>
            <person name="Suleimanov R.Z."/>
            <person name="Oshkin I.Y."/>
            <person name="Danilova O.V."/>
            <person name="Suzina N.E."/>
            <person name="Dedysh S.N."/>
        </authorList>
    </citation>
    <scope>NUCLEOTIDE SEQUENCE [LARGE SCALE GENOMIC DNA]</scope>
    <source>
        <strain evidence="1 2">Ch1-1</strain>
    </source>
</reference>
<dbReference type="InterPro" id="IPR023430">
    <property type="entry name" value="Pept_HybD-like_dom_sf"/>
</dbReference>
<dbReference type="PANTHER" id="PTHR30302">
    <property type="entry name" value="HYDROGENASE 1 MATURATION PROTEASE"/>
    <property type="match status" value="1"/>
</dbReference>
<sequence length="165" mass="18422">MTKPVLLFGYGNLSRGDDALGPLLLEFIERNMDLSTIEILDDFQLQIEHALDLQGRQRVLFVDAAVNQEQAFVFSRLSPCKDESYSSHALSPTAVLHVYQSITGQTPPPAFLLSIQGVAFELGEALSVQAQANLQQACRFSEQLLKQNDLLDWLRQVEYARNIAA</sequence>
<dbReference type="KEGG" id="mech:Q9L42_006405"/>
<dbReference type="Gene3D" id="3.40.50.1450">
    <property type="entry name" value="HybD-like"/>
    <property type="match status" value="1"/>
</dbReference>
<dbReference type="GO" id="GO:0016485">
    <property type="term" value="P:protein processing"/>
    <property type="evidence" value="ECO:0007669"/>
    <property type="project" value="TreeGrafter"/>
</dbReference>
<keyword evidence="2" id="KW-1185">Reference proteome</keyword>
<proteinExistence type="predicted"/>
<dbReference type="Proteomes" id="UP001225378">
    <property type="component" value="Chromosome"/>
</dbReference>
<dbReference type="GO" id="GO:0004175">
    <property type="term" value="F:endopeptidase activity"/>
    <property type="evidence" value="ECO:0007669"/>
    <property type="project" value="TreeGrafter"/>
</dbReference>
<evidence type="ECO:0000313" key="2">
    <source>
        <dbReference type="Proteomes" id="UP001225378"/>
    </source>
</evidence>
<gene>
    <name evidence="1" type="ORF">Q9L42_006405</name>
</gene>
<dbReference type="GO" id="GO:0008047">
    <property type="term" value="F:enzyme activator activity"/>
    <property type="evidence" value="ECO:0007669"/>
    <property type="project" value="InterPro"/>
</dbReference>